<comment type="subcellular location">
    <subcellularLocation>
        <location evidence="1">Cell inner membrane</location>
        <topology evidence="1">Multi-pass membrane protein</topology>
    </subcellularLocation>
    <subcellularLocation>
        <location evidence="13">Cell membrane</location>
        <topology evidence="13">Multi-pass membrane protein</topology>
    </subcellularLocation>
</comment>
<feature type="transmembrane region" description="Helical" evidence="13">
    <location>
        <begin position="6"/>
        <end position="22"/>
    </location>
</feature>
<protein>
    <recommendedName>
        <fullName evidence="3 13">Membrane protein insertase YidC</fullName>
    </recommendedName>
    <alternativeName>
        <fullName evidence="12 13">Foldase YidC</fullName>
    </alternativeName>
    <alternativeName>
        <fullName evidence="11 13">Membrane integrase YidC</fullName>
    </alternativeName>
    <alternativeName>
        <fullName evidence="13">Membrane protein YidC</fullName>
    </alternativeName>
</protein>
<evidence type="ECO:0000256" key="8">
    <source>
        <dbReference type="ARBA" id="ARBA00022989"/>
    </source>
</evidence>
<evidence type="ECO:0000313" key="18">
    <source>
        <dbReference type="Proteomes" id="UP000184233"/>
    </source>
</evidence>
<reference evidence="17 18" key="1">
    <citation type="submission" date="2016-09" db="EMBL/GenBank/DDBJ databases">
        <title>Genome-resolved meta-omics ties microbial dynamics to process performance in biotechnology for thiocyanate degradation.</title>
        <authorList>
            <person name="Kantor R.S."/>
            <person name="Huddy R.J."/>
            <person name="Iyer R."/>
            <person name="Thomas B.C."/>
            <person name="Brown C.T."/>
            <person name="Anantharaman K."/>
            <person name="Tringe S."/>
            <person name="Hettich R.L."/>
            <person name="Harrison S.T."/>
            <person name="Banfield J.F."/>
        </authorList>
    </citation>
    <scope>NUCLEOTIDE SEQUENCE [LARGE SCALE GENOMIC DNA]</scope>
    <source>
        <strain evidence="17">59-99</strain>
    </source>
</reference>
<dbReference type="EMBL" id="MKVH01000002">
    <property type="protein sequence ID" value="OJX61109.1"/>
    <property type="molecule type" value="Genomic_DNA"/>
</dbReference>
<name>A0A1M3L6K4_9BACT</name>
<dbReference type="GO" id="GO:0015031">
    <property type="term" value="P:protein transport"/>
    <property type="evidence" value="ECO:0007669"/>
    <property type="project" value="UniProtKB-KW"/>
</dbReference>
<sequence length="615" mass="69171">MDRNSIIGIVLISLIVGGWVFWQSTVSKRDVTPQQTAHRTERFDSARTAITNQPASVTSVAADATAERMITVETDLLHIRLSSYGGTIRSWKLKKYQPWYKAEQPDALVDLVQPGAREFGFTFRTTNGQKIEARNVPFEWQVQSDSVRVSGDAAITIKGVAHTVNGGVIERLYTFRGNKYDVKTSIVLDNMEGVIPPTNRYVNLEWSKGIRYQEGSTVDESNNAVAIASYNGEIDELDATTYNAPEERSASGRIDYLATRSKYFAVAMIPPAGFDGSVYYRGTRYGAPENGYVEQYGLMYKLPYSGGRQTHVMTLFAGPMDYDVLKEYNLTGVMNFGLKWIVKPIGEYFMLPMLKLIHSGIANYGVAIILFSILMKLLLYPLSITQVKSAQKMQLLAPLMNEIREKYKDDMQTQQQETMKLYSQYGINPAGGCLPLLLQMPFLYALYAVLNLNIELRQASFLPFWLTDLSVPDVILHLPFKLPLFNIDKFSGLALLMGATLFIQQKQAVTDPRQKGLVYIMPVMLTLMFSTLPAGLNLYYFMFNVMGIGQQLYLTKFSKKKLTLADLKTMPVKESWLQRKMREAQEVAASQGRTLPGQSAQRPVNGNGKGTRKKK</sequence>
<evidence type="ECO:0000256" key="11">
    <source>
        <dbReference type="ARBA" id="ARBA00033245"/>
    </source>
</evidence>
<dbReference type="NCBIfam" id="TIGR03592">
    <property type="entry name" value="yidC_oxa1_cterm"/>
    <property type="match status" value="1"/>
</dbReference>
<evidence type="ECO:0000313" key="17">
    <source>
        <dbReference type="EMBL" id="OJX61109.1"/>
    </source>
</evidence>
<proteinExistence type="inferred from homology"/>
<evidence type="ECO:0000256" key="1">
    <source>
        <dbReference type="ARBA" id="ARBA00004429"/>
    </source>
</evidence>
<evidence type="ECO:0000256" key="13">
    <source>
        <dbReference type="HAMAP-Rule" id="MF_01810"/>
    </source>
</evidence>
<dbReference type="GO" id="GO:0032977">
    <property type="term" value="F:membrane insertase activity"/>
    <property type="evidence" value="ECO:0007669"/>
    <property type="project" value="InterPro"/>
</dbReference>
<dbReference type="CDD" id="cd19961">
    <property type="entry name" value="EcYidC-like_peri"/>
    <property type="match status" value="1"/>
</dbReference>
<feature type="compositionally biased region" description="Polar residues" evidence="14">
    <location>
        <begin position="591"/>
        <end position="604"/>
    </location>
</feature>
<comment type="caution">
    <text evidence="17">The sequence shown here is derived from an EMBL/GenBank/DDBJ whole genome shotgun (WGS) entry which is preliminary data.</text>
</comment>
<comment type="subunit">
    <text evidence="13">Interacts with the Sec translocase complex via SecD. Specifically interacts with transmembrane segments of nascent integral membrane proteins during membrane integration.</text>
</comment>
<evidence type="ECO:0000256" key="14">
    <source>
        <dbReference type="SAM" id="MobiDB-lite"/>
    </source>
</evidence>
<comment type="function">
    <text evidence="13">Required for the insertion and/or proper folding and/or complex formation of integral membrane proteins into the membrane. Involved in integration of membrane proteins that insert both dependently and independently of the Sec translocase complex, as well as at least some lipoproteins. Aids folding of multispanning membrane proteins.</text>
</comment>
<organism evidence="17 18">
    <name type="scientific">Candidatus Kapaibacterium thiocyanatum</name>
    <dbReference type="NCBI Taxonomy" id="1895771"/>
    <lineage>
        <taxon>Bacteria</taxon>
        <taxon>Pseudomonadati</taxon>
        <taxon>Candidatus Kapaibacteriota</taxon>
        <taxon>Candidatus Kapaibacteriia</taxon>
        <taxon>Candidatus Kapaibacteriales</taxon>
        <taxon>Candidatus Kapaibacteriaceae</taxon>
        <taxon>Candidatus Kapaibacterium</taxon>
    </lineage>
</organism>
<dbReference type="GO" id="GO:0005886">
    <property type="term" value="C:plasma membrane"/>
    <property type="evidence" value="ECO:0007669"/>
    <property type="project" value="UniProtKB-SubCell"/>
</dbReference>
<keyword evidence="9 13" id="KW-0472">Membrane</keyword>
<gene>
    <name evidence="13" type="primary">yidC</name>
    <name evidence="17" type="ORF">BGO89_00475</name>
</gene>
<dbReference type="InterPro" id="IPR001708">
    <property type="entry name" value="YidC/ALB3/OXA1/COX18"/>
</dbReference>
<evidence type="ECO:0000256" key="5">
    <source>
        <dbReference type="ARBA" id="ARBA00022475"/>
    </source>
</evidence>
<feature type="transmembrane region" description="Helical" evidence="13">
    <location>
        <begin position="429"/>
        <end position="450"/>
    </location>
</feature>
<dbReference type="InterPro" id="IPR047196">
    <property type="entry name" value="YidC_ALB_C"/>
</dbReference>
<evidence type="ECO:0000256" key="3">
    <source>
        <dbReference type="ARBA" id="ARBA00015325"/>
    </source>
</evidence>
<evidence type="ECO:0000256" key="6">
    <source>
        <dbReference type="ARBA" id="ARBA00022692"/>
    </source>
</evidence>
<evidence type="ECO:0000256" key="9">
    <source>
        <dbReference type="ARBA" id="ARBA00023136"/>
    </source>
</evidence>
<dbReference type="InterPro" id="IPR019998">
    <property type="entry name" value="Membr_insert_YidC"/>
</dbReference>
<feature type="transmembrane region" description="Helical" evidence="13">
    <location>
        <begin position="361"/>
        <end position="382"/>
    </location>
</feature>
<dbReference type="GO" id="GO:0051205">
    <property type="term" value="P:protein insertion into membrane"/>
    <property type="evidence" value="ECO:0007669"/>
    <property type="project" value="TreeGrafter"/>
</dbReference>
<dbReference type="PRINTS" id="PR00701">
    <property type="entry name" value="60KDINNERMP"/>
</dbReference>
<feature type="domain" description="Membrane insertase YidC/Oxa/ALB C-terminal" evidence="15">
    <location>
        <begin position="364"/>
        <end position="555"/>
    </location>
</feature>
<accession>A0A1M3L6K4</accession>
<dbReference type="InterPro" id="IPR028055">
    <property type="entry name" value="YidC/Oxa/ALB_C"/>
</dbReference>
<evidence type="ECO:0000256" key="2">
    <source>
        <dbReference type="ARBA" id="ARBA00010527"/>
    </source>
</evidence>
<keyword evidence="10 13" id="KW-0143">Chaperone</keyword>
<dbReference type="Pfam" id="PF02096">
    <property type="entry name" value="60KD_IMP"/>
    <property type="match status" value="1"/>
</dbReference>
<dbReference type="NCBIfam" id="TIGR03593">
    <property type="entry name" value="yidC_nterm"/>
    <property type="match status" value="1"/>
</dbReference>
<comment type="similarity">
    <text evidence="2 13">Belongs to the OXA1/ALB3/YidC family. Type 1 subfamily.</text>
</comment>
<dbReference type="PANTHER" id="PTHR12428:SF65">
    <property type="entry name" value="CYTOCHROME C OXIDASE ASSEMBLY PROTEIN COX18, MITOCHONDRIAL"/>
    <property type="match status" value="1"/>
</dbReference>
<dbReference type="PANTHER" id="PTHR12428">
    <property type="entry name" value="OXA1"/>
    <property type="match status" value="1"/>
</dbReference>
<feature type="transmembrane region" description="Helical" evidence="13">
    <location>
        <begin position="516"/>
        <end position="532"/>
    </location>
</feature>
<evidence type="ECO:0000256" key="7">
    <source>
        <dbReference type="ARBA" id="ARBA00022927"/>
    </source>
</evidence>
<keyword evidence="8 13" id="KW-1133">Transmembrane helix</keyword>
<dbReference type="InterPro" id="IPR028053">
    <property type="entry name" value="Membr_insert_YidC_N"/>
</dbReference>
<dbReference type="Pfam" id="PF14849">
    <property type="entry name" value="YidC_periplas"/>
    <property type="match status" value="1"/>
</dbReference>
<dbReference type="STRING" id="1895771.BGO89_00475"/>
<evidence type="ECO:0000256" key="12">
    <source>
        <dbReference type="ARBA" id="ARBA00033342"/>
    </source>
</evidence>
<dbReference type="InterPro" id="IPR038221">
    <property type="entry name" value="YidC_periplasmic_sf"/>
</dbReference>
<keyword evidence="6 13" id="KW-0812">Transmembrane</keyword>
<keyword evidence="7 13" id="KW-0653">Protein transport</keyword>
<keyword evidence="4 13" id="KW-0813">Transport</keyword>
<evidence type="ECO:0000259" key="16">
    <source>
        <dbReference type="Pfam" id="PF14849"/>
    </source>
</evidence>
<evidence type="ECO:0000259" key="15">
    <source>
        <dbReference type="Pfam" id="PF02096"/>
    </source>
</evidence>
<feature type="domain" description="Membrane insertase YidC N-terminal" evidence="16">
    <location>
        <begin position="70"/>
        <end position="345"/>
    </location>
</feature>
<dbReference type="CDD" id="cd20070">
    <property type="entry name" value="5TM_YidC_Alb3"/>
    <property type="match status" value="1"/>
</dbReference>
<dbReference type="Gene3D" id="2.70.98.90">
    <property type="match status" value="1"/>
</dbReference>
<dbReference type="Proteomes" id="UP000184233">
    <property type="component" value="Unassembled WGS sequence"/>
</dbReference>
<dbReference type="AlphaFoldDB" id="A0A1M3L6K4"/>
<keyword evidence="5 13" id="KW-1003">Cell membrane</keyword>
<evidence type="ECO:0000256" key="4">
    <source>
        <dbReference type="ARBA" id="ARBA00022448"/>
    </source>
</evidence>
<dbReference type="HAMAP" id="MF_01810">
    <property type="entry name" value="YidC_type1"/>
    <property type="match status" value="1"/>
</dbReference>
<dbReference type="PRINTS" id="PR01900">
    <property type="entry name" value="YIDCPROTEIN"/>
</dbReference>
<feature type="region of interest" description="Disordered" evidence="14">
    <location>
        <begin position="583"/>
        <end position="615"/>
    </location>
</feature>
<evidence type="ECO:0000256" key="10">
    <source>
        <dbReference type="ARBA" id="ARBA00023186"/>
    </source>
</evidence>